<dbReference type="PANTHER" id="PTHR42980">
    <property type="entry name" value="2-OXOISOVALERATE DEHYDROGENASE SUBUNIT BETA-RELATED"/>
    <property type="match status" value="1"/>
</dbReference>
<dbReference type="Gene3D" id="3.40.50.920">
    <property type="match status" value="1"/>
</dbReference>
<feature type="region of interest" description="Disordered" evidence="4">
    <location>
        <begin position="1"/>
        <end position="23"/>
    </location>
</feature>
<organism evidence="6 7">
    <name type="scientific">Cellulomonas composti</name>
    <dbReference type="NCBI Taxonomy" id="266130"/>
    <lineage>
        <taxon>Bacteria</taxon>
        <taxon>Bacillati</taxon>
        <taxon>Actinomycetota</taxon>
        <taxon>Actinomycetes</taxon>
        <taxon>Micrococcales</taxon>
        <taxon>Cellulomonadaceae</taxon>
        <taxon>Cellulomonas</taxon>
    </lineage>
</organism>
<dbReference type="GO" id="GO:0003863">
    <property type="term" value="F:branched-chain 2-oxo acid dehydrogenase activity"/>
    <property type="evidence" value="ECO:0007669"/>
    <property type="project" value="UniProtKB-EC"/>
</dbReference>
<dbReference type="InterPro" id="IPR029061">
    <property type="entry name" value="THDP-binding"/>
</dbReference>
<comment type="cofactor">
    <cofactor evidence="1">
        <name>thiamine diphosphate</name>
        <dbReference type="ChEBI" id="CHEBI:58937"/>
    </cofactor>
</comment>
<protein>
    <recommendedName>
        <fullName evidence="2">3-methyl-2-oxobutanoate dehydrogenase (2-methylpropanoyl-transferring)</fullName>
        <ecNumber evidence="2">1.2.4.4</ecNumber>
    </recommendedName>
</protein>
<dbReference type="GO" id="GO:0000287">
    <property type="term" value="F:magnesium ion binding"/>
    <property type="evidence" value="ECO:0007669"/>
    <property type="project" value="UniProtKB-ARBA"/>
</dbReference>
<dbReference type="Proteomes" id="UP000321720">
    <property type="component" value="Unassembled WGS sequence"/>
</dbReference>
<dbReference type="Gene3D" id="3.40.50.970">
    <property type="match status" value="1"/>
</dbReference>
<proteinExistence type="predicted"/>
<keyword evidence="3" id="KW-0560">Oxidoreductase</keyword>
<dbReference type="AlphaFoldDB" id="A0A511JDH6"/>
<dbReference type="Pfam" id="PF02780">
    <property type="entry name" value="Transketolase_C"/>
    <property type="match status" value="1"/>
</dbReference>
<dbReference type="PANTHER" id="PTHR42980:SF1">
    <property type="entry name" value="2-OXOISOVALERATE DEHYDROGENASE SUBUNIT BETA, MITOCHONDRIAL"/>
    <property type="match status" value="1"/>
</dbReference>
<dbReference type="InterPro" id="IPR009014">
    <property type="entry name" value="Transketo_C/PFOR_II"/>
</dbReference>
<dbReference type="EMBL" id="BJWG01000013">
    <property type="protein sequence ID" value="GEL96050.1"/>
    <property type="molecule type" value="Genomic_DNA"/>
</dbReference>
<name>A0A511JDH6_9CELL</name>
<evidence type="ECO:0000259" key="5">
    <source>
        <dbReference type="SMART" id="SM00861"/>
    </source>
</evidence>
<dbReference type="InterPro" id="IPR005475">
    <property type="entry name" value="Transketolase-like_Pyr-bd"/>
</dbReference>
<dbReference type="EC" id="1.2.4.4" evidence="2"/>
<dbReference type="FunFam" id="3.40.50.970:FF:000001">
    <property type="entry name" value="Pyruvate dehydrogenase E1 beta subunit"/>
    <property type="match status" value="1"/>
</dbReference>
<evidence type="ECO:0000313" key="6">
    <source>
        <dbReference type="EMBL" id="GEL96050.1"/>
    </source>
</evidence>
<comment type="caution">
    <text evidence="6">The sequence shown here is derived from an EMBL/GenBank/DDBJ whole genome shotgun (WGS) entry which is preliminary data.</text>
</comment>
<dbReference type="SUPFAM" id="SSF52922">
    <property type="entry name" value="TK C-terminal domain-like"/>
    <property type="match status" value="1"/>
</dbReference>
<gene>
    <name evidence="6" type="ORF">CCO02nite_27080</name>
</gene>
<sequence length="392" mass="41505">MTTTTHAPFVREPGGVSRSHGTSSADFARVLGGTTSESSEAVTLAGATPLVPAHPAEPTGTQRLTFAKALNLGLRRALADDDKVLLMGEDIGRLGGVFRVTDGLLAEFGEDRVVDTPLAESGIVGTAIGLALRGYRPVVEIQFDGFVFPAFDQITTQLAKMHYRSRGRLSLPVVIRIPYGGAIGAIEHHSESPEVLFAHTAGLRVVSPSNPAEAYAMIQQAVASPDPVIFFEPKGRYWDKADVDLDTVTLAPHGAAPTGLDRARIARPGTDVTVVAYGPTVTTALKAADAAAAEGTSLEVIDLRSVSPLDTETIAASVRRTGRCIVVHEAPVVHGTGAEVAARITEECFYHLQAPVLRVGGFHAPYPVAKIEHDYLPGLDRLLDAVQRSLAF</sequence>
<dbReference type="FunFam" id="3.40.50.920:FF:000001">
    <property type="entry name" value="Pyruvate dehydrogenase E1 beta subunit"/>
    <property type="match status" value="1"/>
</dbReference>
<feature type="domain" description="Transketolase-like pyrimidine-binding" evidence="5">
    <location>
        <begin position="64"/>
        <end position="239"/>
    </location>
</feature>
<dbReference type="RefSeq" id="WP_222593208.1">
    <property type="nucleotide sequence ID" value="NZ_BJWG01000013.1"/>
</dbReference>
<keyword evidence="7" id="KW-1185">Reference proteome</keyword>
<evidence type="ECO:0000256" key="1">
    <source>
        <dbReference type="ARBA" id="ARBA00001964"/>
    </source>
</evidence>
<accession>A0A511JDH6</accession>
<dbReference type="GO" id="GO:0007584">
    <property type="term" value="P:response to nutrient"/>
    <property type="evidence" value="ECO:0007669"/>
    <property type="project" value="TreeGrafter"/>
</dbReference>
<reference evidence="6 7" key="1">
    <citation type="submission" date="2019-07" db="EMBL/GenBank/DDBJ databases">
        <title>Whole genome shotgun sequence of Cellulomonas composti NBRC 100758.</title>
        <authorList>
            <person name="Hosoyama A."/>
            <person name="Uohara A."/>
            <person name="Ohji S."/>
            <person name="Ichikawa N."/>
        </authorList>
    </citation>
    <scope>NUCLEOTIDE SEQUENCE [LARGE SCALE GENOMIC DNA]</scope>
    <source>
        <strain evidence="6 7">NBRC 100758</strain>
    </source>
</reference>
<dbReference type="Pfam" id="PF02779">
    <property type="entry name" value="Transket_pyr"/>
    <property type="match status" value="1"/>
</dbReference>
<evidence type="ECO:0000256" key="2">
    <source>
        <dbReference type="ARBA" id="ARBA00012277"/>
    </source>
</evidence>
<evidence type="ECO:0000256" key="4">
    <source>
        <dbReference type="SAM" id="MobiDB-lite"/>
    </source>
</evidence>
<dbReference type="SUPFAM" id="SSF52518">
    <property type="entry name" value="Thiamin diphosphate-binding fold (THDP-binding)"/>
    <property type="match status" value="1"/>
</dbReference>
<dbReference type="CDD" id="cd07036">
    <property type="entry name" value="TPP_PYR_E1-PDHc-beta_like"/>
    <property type="match status" value="1"/>
</dbReference>
<evidence type="ECO:0000256" key="3">
    <source>
        <dbReference type="ARBA" id="ARBA00023002"/>
    </source>
</evidence>
<dbReference type="SMART" id="SM00861">
    <property type="entry name" value="Transket_pyr"/>
    <property type="match status" value="1"/>
</dbReference>
<dbReference type="GO" id="GO:0009083">
    <property type="term" value="P:branched-chain amino acid catabolic process"/>
    <property type="evidence" value="ECO:0007669"/>
    <property type="project" value="TreeGrafter"/>
</dbReference>
<evidence type="ECO:0000313" key="7">
    <source>
        <dbReference type="Proteomes" id="UP000321720"/>
    </source>
</evidence>
<dbReference type="InterPro" id="IPR033248">
    <property type="entry name" value="Transketolase_C"/>
</dbReference>